<dbReference type="Proteomes" id="UP000252479">
    <property type="component" value="Unassembled WGS sequence"/>
</dbReference>
<reference evidence="8 9" key="1">
    <citation type="journal article" date="2017" name="Elife">
        <title>Extensive horizontal gene transfer in cheese-associated bacteria.</title>
        <authorList>
            <person name="Bonham K.S."/>
            <person name="Wolfe B.E."/>
            <person name="Dutton R.J."/>
        </authorList>
    </citation>
    <scope>NUCLEOTIDE SEQUENCE [LARGE SCALE GENOMIC DNA]</scope>
    <source>
        <strain evidence="8 9">JB196</strain>
    </source>
</reference>
<dbReference type="InterPro" id="IPR004606">
    <property type="entry name" value="Mop_domain"/>
</dbReference>
<keyword evidence="2 5" id="KW-0813">Transport</keyword>
<keyword evidence="3 5" id="KW-0500">Molybdenum</keyword>
<dbReference type="SUPFAM" id="SSF50331">
    <property type="entry name" value="MOP-like"/>
    <property type="match status" value="2"/>
</dbReference>
<dbReference type="Pfam" id="PF03459">
    <property type="entry name" value="TOBE"/>
    <property type="match status" value="1"/>
</dbReference>
<organism evidence="8 9">
    <name type="scientific">Vibrio casei</name>
    <dbReference type="NCBI Taxonomy" id="673372"/>
    <lineage>
        <taxon>Bacteria</taxon>
        <taxon>Pseudomonadati</taxon>
        <taxon>Pseudomonadota</taxon>
        <taxon>Gammaproteobacteria</taxon>
        <taxon>Vibrionales</taxon>
        <taxon>Vibrionaceae</taxon>
        <taxon>Vibrio</taxon>
    </lineage>
</organism>
<accession>A0A368LHR1</accession>
<feature type="region of interest" description="Required for dimer formation and molybdate binding" evidence="6">
    <location>
        <begin position="124"/>
        <end position="132"/>
    </location>
</feature>
<keyword evidence="4" id="KW-0677">Repeat</keyword>
<gene>
    <name evidence="8" type="ORF">CIK83_12435</name>
</gene>
<dbReference type="PANTHER" id="PTHR30432:SF1">
    <property type="entry name" value="DNA-BINDING TRANSCRIPTIONAL DUAL REGULATOR MODE"/>
    <property type="match status" value="1"/>
</dbReference>
<evidence type="ECO:0000313" key="8">
    <source>
        <dbReference type="EMBL" id="RCS70257.1"/>
    </source>
</evidence>
<name>A0A368LHR1_9VIBR</name>
<dbReference type="InterPro" id="IPR016462">
    <property type="entry name" value="ModE"/>
</dbReference>
<evidence type="ECO:0000313" key="9">
    <source>
        <dbReference type="Proteomes" id="UP000252479"/>
    </source>
</evidence>
<dbReference type="InterPro" id="IPR036390">
    <property type="entry name" value="WH_DNA-bd_sf"/>
</dbReference>
<dbReference type="PROSITE" id="PS51866">
    <property type="entry name" value="MOP"/>
    <property type="match status" value="1"/>
</dbReference>
<dbReference type="Gene3D" id="1.10.10.10">
    <property type="entry name" value="Winged helix-like DNA-binding domain superfamily/Winged helix DNA-binding domain"/>
    <property type="match status" value="1"/>
</dbReference>
<dbReference type="EMBL" id="QPGL01000002">
    <property type="protein sequence ID" value="RCS70257.1"/>
    <property type="molecule type" value="Genomic_DNA"/>
</dbReference>
<dbReference type="GeneID" id="303189729"/>
<dbReference type="GO" id="GO:0015689">
    <property type="term" value="P:molybdate ion transport"/>
    <property type="evidence" value="ECO:0007669"/>
    <property type="project" value="UniProtKB-UniRule"/>
</dbReference>
<dbReference type="OrthoDB" id="9800709at2"/>
<evidence type="ECO:0000256" key="1">
    <source>
        <dbReference type="ARBA" id="ARBA00008110"/>
    </source>
</evidence>
<dbReference type="RefSeq" id="WP_086958568.1">
    <property type="nucleotide sequence ID" value="NZ_AP018681.1"/>
</dbReference>
<dbReference type="InterPro" id="IPR005116">
    <property type="entry name" value="Transp-assoc_OB_typ1"/>
</dbReference>
<evidence type="ECO:0000259" key="7">
    <source>
        <dbReference type="PROSITE" id="PS51866"/>
    </source>
</evidence>
<comment type="caution">
    <text evidence="8">The sequence shown here is derived from an EMBL/GenBank/DDBJ whole genome shotgun (WGS) entry which is preliminary data.</text>
</comment>
<protein>
    <submittedName>
        <fullName evidence="8">LysR family transcriptional regulator</fullName>
    </submittedName>
</protein>
<dbReference type="PANTHER" id="PTHR30432">
    <property type="entry name" value="TRANSCRIPTIONAL REGULATOR MODE"/>
    <property type="match status" value="1"/>
</dbReference>
<sequence length="264" mass="28756">MELEALLTLNTNQKLFANPKRIALLEQIGVSGSISQGAKLAGLSYRAAWNAINDMNLASPHLVVSSETGGKGGGGAKLTEFGIRLIKVYSLMNEMQSMVMKALMDTNVTTESLLDILGHFSLKTSARNQLKGRITRIESQDVKDRIVVALNQGSEISAIITRVSTEQLQLEIGKEVLLLFKAPSVTISQTSQKTDKNQLKGKLIHLTQGDASSEVFLDIGDGTLLYASVTHQSLEENTLKNNTLQLDNTYYASFEPSQILVTCL</sequence>
<dbReference type="InterPro" id="IPR051815">
    <property type="entry name" value="Molybdate_resp_trans_reg"/>
</dbReference>
<dbReference type="AlphaFoldDB" id="A0A368LHR1"/>
<evidence type="ECO:0000256" key="6">
    <source>
        <dbReference type="PIRSR" id="PIRSR005763-1"/>
    </source>
</evidence>
<feature type="domain" description="Mop" evidence="7">
    <location>
        <begin position="123"/>
        <end position="189"/>
    </location>
</feature>
<dbReference type="NCBIfam" id="TIGR00638">
    <property type="entry name" value="Mop"/>
    <property type="match status" value="1"/>
</dbReference>
<comment type="similarity">
    <text evidence="1 5">Belongs to the ModE family.</text>
</comment>
<dbReference type="PIRSF" id="PIRSF005763">
    <property type="entry name" value="Txn_reg_ModE"/>
    <property type="match status" value="1"/>
</dbReference>
<dbReference type="GO" id="GO:0006355">
    <property type="term" value="P:regulation of DNA-templated transcription"/>
    <property type="evidence" value="ECO:0007669"/>
    <property type="project" value="InterPro"/>
</dbReference>
<dbReference type="GO" id="GO:0030151">
    <property type="term" value="F:molybdenum ion binding"/>
    <property type="evidence" value="ECO:0007669"/>
    <property type="project" value="UniProtKB-UniRule"/>
</dbReference>
<proteinExistence type="inferred from homology"/>
<dbReference type="SUPFAM" id="SSF46785">
    <property type="entry name" value="Winged helix' DNA-binding domain"/>
    <property type="match status" value="1"/>
</dbReference>
<dbReference type="InterPro" id="IPR008995">
    <property type="entry name" value="Mo/tungstate-bd_C_term_dom"/>
</dbReference>
<keyword evidence="9" id="KW-1185">Reference proteome</keyword>
<evidence type="ECO:0000256" key="2">
    <source>
        <dbReference type="ARBA" id="ARBA00022448"/>
    </source>
</evidence>
<evidence type="ECO:0000256" key="3">
    <source>
        <dbReference type="ARBA" id="ARBA00022505"/>
    </source>
</evidence>
<dbReference type="InterPro" id="IPR036388">
    <property type="entry name" value="WH-like_DNA-bd_sf"/>
</dbReference>
<dbReference type="Gene3D" id="2.40.50.100">
    <property type="match status" value="2"/>
</dbReference>
<evidence type="ECO:0000256" key="4">
    <source>
        <dbReference type="ARBA" id="ARBA00022737"/>
    </source>
</evidence>
<evidence type="ECO:0000256" key="5">
    <source>
        <dbReference type="PIRNR" id="PIRNR005763"/>
    </source>
</evidence>